<comment type="caution">
    <text evidence="2">The sequence shown here is derived from an EMBL/GenBank/DDBJ whole genome shotgun (WGS) entry which is preliminary data.</text>
</comment>
<keyword evidence="3" id="KW-1185">Reference proteome</keyword>
<dbReference type="Proteomes" id="UP001500016">
    <property type="component" value="Unassembled WGS sequence"/>
</dbReference>
<proteinExistence type="predicted"/>
<feature type="domain" description="Beta-lactamase-related" evidence="1">
    <location>
        <begin position="104"/>
        <end position="445"/>
    </location>
</feature>
<dbReference type="InterPro" id="IPR012338">
    <property type="entry name" value="Beta-lactam/transpept-like"/>
</dbReference>
<dbReference type="PANTHER" id="PTHR43283">
    <property type="entry name" value="BETA-LACTAMASE-RELATED"/>
    <property type="match status" value="1"/>
</dbReference>
<gene>
    <name evidence="2" type="ORF">GCM10009801_74370</name>
</gene>
<evidence type="ECO:0000259" key="1">
    <source>
        <dbReference type="Pfam" id="PF00144"/>
    </source>
</evidence>
<dbReference type="SUPFAM" id="SSF56601">
    <property type="entry name" value="beta-lactamase/transpeptidase-like"/>
    <property type="match status" value="1"/>
</dbReference>
<name>A0ABN2WYE5_9ACTN</name>
<evidence type="ECO:0000313" key="2">
    <source>
        <dbReference type="EMBL" id="GAA2101253.1"/>
    </source>
</evidence>
<sequence>MGRIAGVSENAYATETLSRIPWGRGPPRVGGRFVDRERQGVSMDAESARGVNRRKLLGWGGVAAVGAAAAGTQRAVAAPPAAGAEAGADSGAVPPDARPGGAYDRYVAKLAAEDKFSGVVLLSHRGRTILSRSYGMADRERKVRNHEGIAFNLSSAGKPFGAVAVLQLAQRGKVRLSDTVGTHLKGFAKEIAEQVTIHHLLSGTSGLNTPEEDPQRVFRSREEVREYNERWARKAKLVAPPGTPTDHAGAEVAIPALIVEAVTGTTYWDYVQEHIFERCGMTGTGFYTRPQWLTDEHIAHSYMRVADGSLVDAVRNLDQGSPDPNQLGRNPGRNFIDAPGDGGFATAPDLVRFAHALRDGTVLDRPYAELFTGPKIPLAPQGGGGLRKGRQAPADASFGTYMMPVSLVNGQWVNGRAGVNPGSVASWNIYPDTGWVGVILGNCDGVPLWEIAEREIRTLTG</sequence>
<reference evidence="2 3" key="1">
    <citation type="journal article" date="2019" name="Int. J. Syst. Evol. Microbiol.">
        <title>The Global Catalogue of Microorganisms (GCM) 10K type strain sequencing project: providing services to taxonomists for standard genome sequencing and annotation.</title>
        <authorList>
            <consortium name="The Broad Institute Genomics Platform"/>
            <consortium name="The Broad Institute Genome Sequencing Center for Infectious Disease"/>
            <person name="Wu L."/>
            <person name="Ma J."/>
        </authorList>
    </citation>
    <scope>NUCLEOTIDE SEQUENCE [LARGE SCALE GENOMIC DNA]</scope>
    <source>
        <strain evidence="2 3">JCM 15478</strain>
    </source>
</reference>
<keyword evidence="2" id="KW-0378">Hydrolase</keyword>
<organism evidence="2 3">
    <name type="scientific">Streptomyces albiaxialis</name>
    <dbReference type="NCBI Taxonomy" id="329523"/>
    <lineage>
        <taxon>Bacteria</taxon>
        <taxon>Bacillati</taxon>
        <taxon>Actinomycetota</taxon>
        <taxon>Actinomycetes</taxon>
        <taxon>Kitasatosporales</taxon>
        <taxon>Streptomycetaceae</taxon>
        <taxon>Streptomyces</taxon>
    </lineage>
</organism>
<accession>A0ABN2WYE5</accession>
<dbReference type="Gene3D" id="3.40.710.10">
    <property type="entry name" value="DD-peptidase/beta-lactamase superfamily"/>
    <property type="match status" value="1"/>
</dbReference>
<dbReference type="GO" id="GO:0016787">
    <property type="term" value="F:hydrolase activity"/>
    <property type="evidence" value="ECO:0007669"/>
    <property type="project" value="UniProtKB-KW"/>
</dbReference>
<dbReference type="InterPro" id="IPR006311">
    <property type="entry name" value="TAT_signal"/>
</dbReference>
<dbReference type="Pfam" id="PF00144">
    <property type="entry name" value="Beta-lactamase"/>
    <property type="match status" value="1"/>
</dbReference>
<dbReference type="PROSITE" id="PS51318">
    <property type="entry name" value="TAT"/>
    <property type="match status" value="1"/>
</dbReference>
<dbReference type="EMBL" id="BAAAPE010000025">
    <property type="protein sequence ID" value="GAA2101253.1"/>
    <property type="molecule type" value="Genomic_DNA"/>
</dbReference>
<protein>
    <submittedName>
        <fullName evidence="2">Serine hydrolase domain-containing protein</fullName>
    </submittedName>
</protein>
<dbReference type="InterPro" id="IPR001466">
    <property type="entry name" value="Beta-lactam-related"/>
</dbReference>
<dbReference type="InterPro" id="IPR050789">
    <property type="entry name" value="Diverse_Enzym_Activities"/>
</dbReference>
<evidence type="ECO:0000313" key="3">
    <source>
        <dbReference type="Proteomes" id="UP001500016"/>
    </source>
</evidence>